<accession>A0A1M2VRM7</accession>
<reference evidence="2 3" key="1">
    <citation type="submission" date="2016-10" db="EMBL/GenBank/DDBJ databases">
        <title>Genome sequence of the basidiomycete white-rot fungus Trametes pubescens.</title>
        <authorList>
            <person name="Makela M.R."/>
            <person name="Granchi Z."/>
            <person name="Peng M."/>
            <person name="De Vries R.P."/>
            <person name="Grigoriev I."/>
            <person name="Riley R."/>
            <person name="Hilden K."/>
        </authorList>
    </citation>
    <scope>NUCLEOTIDE SEQUENCE [LARGE SCALE GENOMIC DNA]</scope>
    <source>
        <strain evidence="2 3">FBCC735</strain>
    </source>
</reference>
<feature type="compositionally biased region" description="Basic and acidic residues" evidence="1">
    <location>
        <begin position="1"/>
        <end position="19"/>
    </location>
</feature>
<feature type="region of interest" description="Disordered" evidence="1">
    <location>
        <begin position="1"/>
        <end position="54"/>
    </location>
</feature>
<sequence length="106" mass="11456">MRVDHEYRESSAEDFKRPDPSANILPPMEDLPALSRGPVRVDTSAPEPAPTPEWVTAGAHGLGERLLYVSLPWALGQRVLAIIAGEDARSVDSGNSEPPPAYEPRG</sequence>
<comment type="caution">
    <text evidence="2">The sequence shown here is derived from an EMBL/GenBank/DDBJ whole genome shotgun (WGS) entry which is preliminary data.</text>
</comment>
<proteinExistence type="predicted"/>
<evidence type="ECO:0000256" key="1">
    <source>
        <dbReference type="SAM" id="MobiDB-lite"/>
    </source>
</evidence>
<protein>
    <submittedName>
        <fullName evidence="2">Uncharacterized protein</fullName>
    </submittedName>
</protein>
<feature type="region of interest" description="Disordered" evidence="1">
    <location>
        <begin position="86"/>
        <end position="106"/>
    </location>
</feature>
<feature type="compositionally biased region" description="Pro residues" evidence="1">
    <location>
        <begin position="97"/>
        <end position="106"/>
    </location>
</feature>
<dbReference type="OrthoDB" id="2758777at2759"/>
<keyword evidence="3" id="KW-1185">Reference proteome</keyword>
<gene>
    <name evidence="2" type="ORF">TRAPUB_13236</name>
</gene>
<name>A0A1M2VRM7_TRAPU</name>
<organism evidence="2 3">
    <name type="scientific">Trametes pubescens</name>
    <name type="common">White-rot fungus</name>
    <dbReference type="NCBI Taxonomy" id="154538"/>
    <lineage>
        <taxon>Eukaryota</taxon>
        <taxon>Fungi</taxon>
        <taxon>Dikarya</taxon>
        <taxon>Basidiomycota</taxon>
        <taxon>Agaricomycotina</taxon>
        <taxon>Agaricomycetes</taxon>
        <taxon>Polyporales</taxon>
        <taxon>Polyporaceae</taxon>
        <taxon>Trametes</taxon>
    </lineage>
</organism>
<evidence type="ECO:0000313" key="3">
    <source>
        <dbReference type="Proteomes" id="UP000184267"/>
    </source>
</evidence>
<evidence type="ECO:0000313" key="2">
    <source>
        <dbReference type="EMBL" id="OJT10243.1"/>
    </source>
</evidence>
<dbReference type="AlphaFoldDB" id="A0A1M2VRM7"/>
<dbReference type="Proteomes" id="UP000184267">
    <property type="component" value="Unassembled WGS sequence"/>
</dbReference>
<dbReference type="EMBL" id="MNAD01000801">
    <property type="protein sequence ID" value="OJT10243.1"/>
    <property type="molecule type" value="Genomic_DNA"/>
</dbReference>